<protein>
    <submittedName>
        <fullName evidence="2">Uncharacterized protein</fullName>
    </submittedName>
</protein>
<evidence type="ECO:0000256" key="1">
    <source>
        <dbReference type="SAM" id="MobiDB-lite"/>
    </source>
</evidence>
<dbReference type="Proteomes" id="UP001501570">
    <property type="component" value="Unassembled WGS sequence"/>
</dbReference>
<dbReference type="EMBL" id="BAABJQ010000009">
    <property type="protein sequence ID" value="GAA5187109.1"/>
    <property type="molecule type" value="Genomic_DNA"/>
</dbReference>
<feature type="region of interest" description="Disordered" evidence="1">
    <location>
        <begin position="84"/>
        <end position="114"/>
    </location>
</feature>
<proteinExistence type="predicted"/>
<evidence type="ECO:0000313" key="3">
    <source>
        <dbReference type="Proteomes" id="UP001501570"/>
    </source>
</evidence>
<feature type="compositionally biased region" description="Low complexity" evidence="1">
    <location>
        <begin position="91"/>
        <end position="103"/>
    </location>
</feature>
<organism evidence="2 3">
    <name type="scientific">Rugosimonospora acidiphila</name>
    <dbReference type="NCBI Taxonomy" id="556531"/>
    <lineage>
        <taxon>Bacteria</taxon>
        <taxon>Bacillati</taxon>
        <taxon>Actinomycetota</taxon>
        <taxon>Actinomycetes</taxon>
        <taxon>Micromonosporales</taxon>
        <taxon>Micromonosporaceae</taxon>
        <taxon>Rugosimonospora</taxon>
    </lineage>
</organism>
<keyword evidence="3" id="KW-1185">Reference proteome</keyword>
<reference evidence="3" key="1">
    <citation type="journal article" date="2019" name="Int. J. Syst. Evol. Microbiol.">
        <title>The Global Catalogue of Microorganisms (GCM) 10K type strain sequencing project: providing services to taxonomists for standard genome sequencing and annotation.</title>
        <authorList>
            <consortium name="The Broad Institute Genomics Platform"/>
            <consortium name="The Broad Institute Genome Sequencing Center for Infectious Disease"/>
            <person name="Wu L."/>
            <person name="Ma J."/>
        </authorList>
    </citation>
    <scope>NUCLEOTIDE SEQUENCE [LARGE SCALE GENOMIC DNA]</scope>
    <source>
        <strain evidence="3">JCM 18304</strain>
    </source>
</reference>
<evidence type="ECO:0000313" key="2">
    <source>
        <dbReference type="EMBL" id="GAA5187109.1"/>
    </source>
</evidence>
<accession>A0ABP9RW12</accession>
<comment type="caution">
    <text evidence="2">The sequence shown here is derived from an EMBL/GenBank/DDBJ whole genome shotgun (WGS) entry which is preliminary data.</text>
</comment>
<gene>
    <name evidence="2" type="ORF">GCM10023322_34680</name>
</gene>
<name>A0ABP9RW12_9ACTN</name>
<sequence>MAPAGWAAPTHTGSVPARAVDAVTATRAVPAVGQLTEGTARSACALAASTGRAGRGVAARTGTGVCCCALGAWLVGAAAAGRVGSPTNMETTRATAAPAAVRPLNTKRDNQADM</sequence>